<sequence>MIKNIILWIVLLITSTLFSQTKSIDSTTTSSSTRALPPPDGGGDGDWWWLTKDYDNDGYGAPGNPRIKSSKPQWPGYASNEDDCDDHNPNVHPGATEICGDGIDNNCNGRIDETMPTAPLILSITKNCGSTIITRGSPPSGITWYWQSSSSGTSTSNSSVSITRTSGTIYYLRGYNSSSGCWGPSNPISYSVNTVPGAPSVPTITKNCGSTVLTRGTPPSGITWYWQSSSSGTSTSNSSASVTLSSGSTYYLRARNNSTGCWSSVRSVSYSINTVPGTPSV</sequence>
<organism evidence="2 3">
    <name type="scientific">Joostella atrarenae</name>
    <dbReference type="NCBI Taxonomy" id="679257"/>
    <lineage>
        <taxon>Bacteria</taxon>
        <taxon>Pseudomonadati</taxon>
        <taxon>Bacteroidota</taxon>
        <taxon>Flavobacteriia</taxon>
        <taxon>Flavobacteriales</taxon>
        <taxon>Flavobacteriaceae</taxon>
        <taxon>Joostella</taxon>
    </lineage>
</organism>
<gene>
    <name evidence="2" type="ORF">JM658_11915</name>
</gene>
<evidence type="ECO:0000313" key="3">
    <source>
        <dbReference type="Proteomes" id="UP000829517"/>
    </source>
</evidence>
<keyword evidence="3" id="KW-1185">Reference proteome</keyword>
<dbReference type="Pfam" id="PF11617">
    <property type="entry name" value="Cu-binding_MopE"/>
    <property type="match status" value="1"/>
</dbReference>
<dbReference type="InterPro" id="IPR021655">
    <property type="entry name" value="Put_metal-bd"/>
</dbReference>
<dbReference type="Proteomes" id="UP000829517">
    <property type="component" value="Unassembled WGS sequence"/>
</dbReference>
<evidence type="ECO:0000256" key="1">
    <source>
        <dbReference type="SAM" id="MobiDB-lite"/>
    </source>
</evidence>
<proteinExistence type="predicted"/>
<accession>A0ABS9J509</accession>
<evidence type="ECO:0000313" key="2">
    <source>
        <dbReference type="EMBL" id="MCF8715531.1"/>
    </source>
</evidence>
<comment type="caution">
    <text evidence="2">The sequence shown here is derived from an EMBL/GenBank/DDBJ whole genome shotgun (WGS) entry which is preliminary data.</text>
</comment>
<reference evidence="2 3" key="1">
    <citation type="submission" date="2021-01" db="EMBL/GenBank/DDBJ databases">
        <title>Genome sequencing of Joostella atrarenae M1-2 (= KCTC 23194).</title>
        <authorList>
            <person name="Zakaria M.R."/>
            <person name="Lam M.Q."/>
            <person name="Chong C.S."/>
        </authorList>
    </citation>
    <scope>NUCLEOTIDE SEQUENCE [LARGE SCALE GENOMIC DNA]</scope>
    <source>
        <strain evidence="2 3">M1-2</strain>
    </source>
</reference>
<feature type="region of interest" description="Disordered" evidence="1">
    <location>
        <begin position="60"/>
        <end position="79"/>
    </location>
</feature>
<name>A0ABS9J509_9FLAO</name>
<dbReference type="RefSeq" id="WP_236959498.1">
    <property type="nucleotide sequence ID" value="NZ_JAETXX010000008.1"/>
</dbReference>
<protein>
    <submittedName>
        <fullName evidence="2">Metal-binding motif-containing protein</fullName>
    </submittedName>
</protein>
<feature type="region of interest" description="Disordered" evidence="1">
    <location>
        <begin position="23"/>
        <end position="42"/>
    </location>
</feature>
<dbReference type="EMBL" id="JAETXX010000008">
    <property type="protein sequence ID" value="MCF8715531.1"/>
    <property type="molecule type" value="Genomic_DNA"/>
</dbReference>
<feature type="non-terminal residue" evidence="2">
    <location>
        <position position="281"/>
    </location>
</feature>